<dbReference type="EMBL" id="BKCP01005960">
    <property type="protein sequence ID" value="GER40649.1"/>
    <property type="molecule type" value="Genomic_DNA"/>
</dbReference>
<dbReference type="AlphaFoldDB" id="A0A5A7Q5X4"/>
<evidence type="ECO:0000313" key="3">
    <source>
        <dbReference type="Proteomes" id="UP000325081"/>
    </source>
</evidence>
<dbReference type="InterPro" id="IPR037523">
    <property type="entry name" value="VOC_core"/>
</dbReference>
<dbReference type="PROSITE" id="PS51819">
    <property type="entry name" value="VOC"/>
    <property type="match status" value="1"/>
</dbReference>
<dbReference type="Pfam" id="PF22656">
    <property type="entry name" value="At5g48480-like_N"/>
    <property type="match status" value="1"/>
</dbReference>
<dbReference type="OrthoDB" id="2013034at2759"/>
<proteinExistence type="predicted"/>
<accession>A0A5A7Q5X4</accession>
<keyword evidence="3" id="KW-1185">Reference proteome</keyword>
<dbReference type="Pfam" id="PF22650">
    <property type="entry name" value="At5g48480-like_C"/>
    <property type="match status" value="1"/>
</dbReference>
<name>A0A5A7Q5X4_STRAF</name>
<dbReference type="PANTHER" id="PTHR34109:SF1">
    <property type="entry name" value="VOC DOMAIN-CONTAINING PROTEIN"/>
    <property type="match status" value="1"/>
</dbReference>
<evidence type="ECO:0000313" key="2">
    <source>
        <dbReference type="EMBL" id="GER40649.1"/>
    </source>
</evidence>
<dbReference type="InterPro" id="IPR029068">
    <property type="entry name" value="Glyas_Bleomycin-R_OHBP_Dase"/>
</dbReference>
<dbReference type="InterPro" id="IPR054575">
    <property type="entry name" value="At5g48480-like_C"/>
</dbReference>
<comment type="caution">
    <text evidence="2">The sequence shown here is derived from an EMBL/GenBank/DDBJ whole genome shotgun (WGS) entry which is preliminary data.</text>
</comment>
<dbReference type="PANTHER" id="PTHR34109">
    <property type="entry name" value="BNAUNNG04460D PROTEIN-RELATED"/>
    <property type="match status" value="1"/>
</dbReference>
<sequence length="193" mass="19899">MAQELQNGAGADNGSEGAAVVFAAVKPWLVVESPKANDAVQFYKAAFGAEEVSRVNHPKRKAEQEIPLVLSAELKLGSSAIVVSDLIDDASAPMISDSHNRVCEVMHAFVVDIVKSTLLVQVKSVVTGSVFCLETGDVEAAVTKAVAAGAVAEGEISEGEGAFGGGRVGKVMDPYGNVWLICTPSKKGGDVAA</sequence>
<dbReference type="Proteomes" id="UP000325081">
    <property type="component" value="Unassembled WGS sequence"/>
</dbReference>
<feature type="domain" description="VOC" evidence="1">
    <location>
        <begin position="25"/>
        <end position="184"/>
    </location>
</feature>
<gene>
    <name evidence="2" type="ORF">STAS_17330</name>
</gene>
<dbReference type="SUPFAM" id="SSF54593">
    <property type="entry name" value="Glyoxalase/Bleomycin resistance protein/Dihydroxybiphenyl dioxygenase"/>
    <property type="match status" value="1"/>
</dbReference>
<dbReference type="InterPro" id="IPR054576">
    <property type="entry name" value="At5g48480-like_N"/>
</dbReference>
<organism evidence="2 3">
    <name type="scientific">Striga asiatica</name>
    <name type="common">Asiatic witchweed</name>
    <name type="synonym">Buchnera asiatica</name>
    <dbReference type="NCBI Taxonomy" id="4170"/>
    <lineage>
        <taxon>Eukaryota</taxon>
        <taxon>Viridiplantae</taxon>
        <taxon>Streptophyta</taxon>
        <taxon>Embryophyta</taxon>
        <taxon>Tracheophyta</taxon>
        <taxon>Spermatophyta</taxon>
        <taxon>Magnoliopsida</taxon>
        <taxon>eudicotyledons</taxon>
        <taxon>Gunneridae</taxon>
        <taxon>Pentapetalae</taxon>
        <taxon>asterids</taxon>
        <taxon>lamiids</taxon>
        <taxon>Lamiales</taxon>
        <taxon>Orobanchaceae</taxon>
        <taxon>Buchnereae</taxon>
        <taxon>Striga</taxon>
    </lineage>
</organism>
<dbReference type="Gene3D" id="3.10.180.10">
    <property type="entry name" value="2,3-Dihydroxybiphenyl 1,2-Dioxygenase, domain 1"/>
    <property type="match status" value="1"/>
</dbReference>
<reference evidence="3" key="1">
    <citation type="journal article" date="2019" name="Curr. Biol.">
        <title>Genome Sequence of Striga asiatica Provides Insight into the Evolution of Plant Parasitism.</title>
        <authorList>
            <person name="Yoshida S."/>
            <person name="Kim S."/>
            <person name="Wafula E.K."/>
            <person name="Tanskanen J."/>
            <person name="Kim Y.M."/>
            <person name="Honaas L."/>
            <person name="Yang Z."/>
            <person name="Spallek T."/>
            <person name="Conn C.E."/>
            <person name="Ichihashi Y."/>
            <person name="Cheong K."/>
            <person name="Cui S."/>
            <person name="Der J.P."/>
            <person name="Gundlach H."/>
            <person name="Jiao Y."/>
            <person name="Hori C."/>
            <person name="Ishida J.K."/>
            <person name="Kasahara H."/>
            <person name="Kiba T."/>
            <person name="Kim M.S."/>
            <person name="Koo N."/>
            <person name="Laohavisit A."/>
            <person name="Lee Y.H."/>
            <person name="Lumba S."/>
            <person name="McCourt P."/>
            <person name="Mortimer J.C."/>
            <person name="Mutuku J.M."/>
            <person name="Nomura T."/>
            <person name="Sasaki-Sekimoto Y."/>
            <person name="Seto Y."/>
            <person name="Wang Y."/>
            <person name="Wakatake T."/>
            <person name="Sakakibara H."/>
            <person name="Demura T."/>
            <person name="Yamaguchi S."/>
            <person name="Yoneyama K."/>
            <person name="Manabe R.I."/>
            <person name="Nelson D.C."/>
            <person name="Schulman A.H."/>
            <person name="Timko M.P."/>
            <person name="dePamphilis C.W."/>
            <person name="Choi D."/>
            <person name="Shirasu K."/>
        </authorList>
    </citation>
    <scope>NUCLEOTIDE SEQUENCE [LARGE SCALE GENOMIC DNA]</scope>
    <source>
        <strain evidence="3">cv. UVA1</strain>
    </source>
</reference>
<protein>
    <submittedName>
        <fullName evidence="2">Early tobacco anther 1</fullName>
    </submittedName>
</protein>
<evidence type="ECO:0000259" key="1">
    <source>
        <dbReference type="PROSITE" id="PS51819"/>
    </source>
</evidence>